<dbReference type="Gene3D" id="2.130.10.130">
    <property type="entry name" value="Integrin alpha, N-terminal"/>
    <property type="match status" value="1"/>
</dbReference>
<dbReference type="InterPro" id="IPR013783">
    <property type="entry name" value="Ig-like_fold"/>
</dbReference>
<protein>
    <submittedName>
        <fullName evidence="4">Uncharacterized protein</fullName>
    </submittedName>
</protein>
<sequence>MSRPPIVAARPARFSPAALFLAAALLITAMVAGGHVPSAAAAGTASISGTVQAAGAPGVGVQGIAVLAILPSGGPGGSAMTDANGKYTITGVAAGSYTLDFEAGSGYAEQWWSGRNSQQTADFFSVAAGQTVTGKNATLVAPGSISGEVMGSGNPDVPLSSERVYLYGSTGVVANIAMTSGGAYSFTGLAAGTYTILFTAIGNYSEQWWFGAQTKAAATPITVGSGQNVTGISAVLSSGSTISGTVSAQGSPGAGLAGATVNASSTAGVVAQAVTDGSGRYTLEDLAAGTYTVEFLPGAGQSFSAQWWKNASSPSAATSITVGSQQNVPGINATLAAQSSVSGTVEQQGNPNTPVAGVNVNAVRSDGTYAGSNGVSDSAGNFTVAQLPAGSYTLIFTPNRTPGSEQNFAVQWWNGESSQAAANYFTVTGGQSATGMNAVMVPGATISGTVQGGSPAAALQGVVVGVYSLDGRLRGSVRTDALGHYSIDQLTAGTYAVKFAAPSPYDTEWSGGKPSLQAATPLTVTSGQTATEDAVLALGASVSGTLSYAGGAPAAGYVGVYDAVGPSDSLATLVGEATVANGKYTVSGLAPGVYKVGFTHDTTGVIARGPLPSSAPYASQWYQNAASYATGKALTLASGDAATGVNGKIAVLSGSPVRLHDYSGDGHPDVLARTAAGALLSYHGNGAGGWSTPASGQVGSGWGGLTAIVAPGDFNNDGIPDVITRDTTGALRLYPGNGSGGWGASLRIGAGWNGLNTIVGVGDFNADGNADLVARDASGRLWLYPGNGKGGFLPSKVIGWGWSAMTAIIGAGDFNGDGYPDLLARDSTGVLWLYAHTPIGWKTRVQVGSGWNAMTGIISVGDFNGDSHTDVVARDSAGLLWLYPGNGRSGWLTRTKIGVGWNAMNWIG</sequence>
<organism evidence="4 5">
    <name type="scientific">Leifsonia tongyongensis</name>
    <dbReference type="NCBI Taxonomy" id="1268043"/>
    <lineage>
        <taxon>Bacteria</taxon>
        <taxon>Bacillati</taxon>
        <taxon>Actinomycetota</taxon>
        <taxon>Actinomycetes</taxon>
        <taxon>Micrococcales</taxon>
        <taxon>Microbacteriaceae</taxon>
        <taxon>Leifsonia</taxon>
    </lineage>
</organism>
<dbReference type="AlphaFoldDB" id="A0A6L9XU81"/>
<dbReference type="SUPFAM" id="SSF117074">
    <property type="entry name" value="Hypothetical protein PA1324"/>
    <property type="match status" value="1"/>
</dbReference>
<gene>
    <name evidence="4" type="ORF">G3T36_03550</name>
</gene>
<dbReference type="PANTHER" id="PTHR36108:SF13">
    <property type="entry name" value="COLOSSIN-B-RELATED"/>
    <property type="match status" value="1"/>
</dbReference>
<evidence type="ECO:0000256" key="2">
    <source>
        <dbReference type="ARBA" id="ARBA00022525"/>
    </source>
</evidence>
<proteinExistence type="inferred from homology"/>
<dbReference type="Gene3D" id="2.60.40.10">
    <property type="entry name" value="Immunoglobulins"/>
    <property type="match status" value="2"/>
</dbReference>
<dbReference type="Gene3D" id="2.60.40.1120">
    <property type="entry name" value="Carboxypeptidase-like, regulatory domain"/>
    <property type="match status" value="2"/>
</dbReference>
<dbReference type="Pfam" id="PF13517">
    <property type="entry name" value="FG-GAP_3"/>
    <property type="match status" value="2"/>
</dbReference>
<evidence type="ECO:0000256" key="3">
    <source>
        <dbReference type="ARBA" id="ARBA00022729"/>
    </source>
</evidence>
<evidence type="ECO:0000256" key="1">
    <source>
        <dbReference type="ARBA" id="ARBA00007257"/>
    </source>
</evidence>
<dbReference type="Pfam" id="PF13620">
    <property type="entry name" value="CarboxypepD_reg"/>
    <property type="match status" value="3"/>
</dbReference>
<reference evidence="4 5" key="1">
    <citation type="journal article" date="2014" name="J. Microbiol.">
        <title>Diaminobutyricibacter tongyongensis gen. nov., sp. nov. and Homoserinibacter gongjuensis gen. nov., sp. nov. belong to the family Microbacteriaceae.</title>
        <authorList>
            <person name="Kim S.J."/>
            <person name="Ahn J.H."/>
            <person name="Weon H.Y."/>
            <person name="Hamada M."/>
            <person name="Suzuki K."/>
            <person name="Kwon S.W."/>
        </authorList>
    </citation>
    <scope>NUCLEOTIDE SEQUENCE [LARGE SCALE GENOMIC DNA]</scope>
    <source>
        <strain evidence="4 5">NBRC 108724</strain>
    </source>
</reference>
<keyword evidence="5" id="KW-1185">Reference proteome</keyword>
<comment type="similarity">
    <text evidence="1">Belongs to the serine-aspartate repeat-containing protein (SDr) family.</text>
</comment>
<keyword evidence="2" id="KW-0964">Secreted</keyword>
<dbReference type="RefSeq" id="WP_163288020.1">
    <property type="nucleotide sequence ID" value="NZ_JAAGWY010000001.1"/>
</dbReference>
<evidence type="ECO:0000313" key="5">
    <source>
        <dbReference type="Proteomes" id="UP000474967"/>
    </source>
</evidence>
<accession>A0A6L9XU81</accession>
<evidence type="ECO:0000313" key="4">
    <source>
        <dbReference type="EMBL" id="NEN04939.1"/>
    </source>
</evidence>
<keyword evidence="3" id="KW-0732">Signal</keyword>
<dbReference type="SUPFAM" id="SSF49478">
    <property type="entry name" value="Cna protein B-type domain"/>
    <property type="match status" value="4"/>
</dbReference>
<dbReference type="SUPFAM" id="SSF69318">
    <property type="entry name" value="Integrin alpha N-terminal domain"/>
    <property type="match status" value="1"/>
</dbReference>
<dbReference type="InterPro" id="IPR013517">
    <property type="entry name" value="FG-GAP"/>
</dbReference>
<dbReference type="EMBL" id="JAAGWY010000001">
    <property type="protein sequence ID" value="NEN04939.1"/>
    <property type="molecule type" value="Genomic_DNA"/>
</dbReference>
<dbReference type="PANTHER" id="PTHR36108">
    <property type="entry name" value="COLOSSIN-B-RELATED"/>
    <property type="match status" value="1"/>
</dbReference>
<dbReference type="Proteomes" id="UP000474967">
    <property type="component" value="Unassembled WGS sequence"/>
</dbReference>
<dbReference type="InterPro" id="IPR028994">
    <property type="entry name" value="Integrin_alpha_N"/>
</dbReference>
<comment type="caution">
    <text evidence="4">The sequence shown here is derived from an EMBL/GenBank/DDBJ whole genome shotgun (WGS) entry which is preliminary data.</text>
</comment>
<dbReference type="GO" id="GO:0005975">
    <property type="term" value="P:carbohydrate metabolic process"/>
    <property type="evidence" value="ECO:0007669"/>
    <property type="project" value="UniProtKB-ARBA"/>
</dbReference>
<name>A0A6L9XU81_9MICO</name>